<protein>
    <recommendedName>
        <fullName evidence="4">Alpha/beta hydrolase</fullName>
    </recommendedName>
</protein>
<evidence type="ECO:0000313" key="3">
    <source>
        <dbReference type="Proteomes" id="UP001596523"/>
    </source>
</evidence>
<dbReference type="PROSITE" id="PS51318">
    <property type="entry name" value="TAT"/>
    <property type="match status" value="1"/>
</dbReference>
<reference evidence="3" key="1">
    <citation type="journal article" date="2019" name="Int. J. Syst. Evol. Microbiol.">
        <title>The Global Catalogue of Microorganisms (GCM) 10K type strain sequencing project: providing services to taxonomists for standard genome sequencing and annotation.</title>
        <authorList>
            <consortium name="The Broad Institute Genomics Platform"/>
            <consortium name="The Broad Institute Genome Sequencing Center for Infectious Disease"/>
            <person name="Wu L."/>
            <person name="Ma J."/>
        </authorList>
    </citation>
    <scope>NUCLEOTIDE SEQUENCE [LARGE SCALE GENOMIC DNA]</scope>
    <source>
        <strain evidence="3">SYNS20</strain>
    </source>
</reference>
<evidence type="ECO:0000256" key="1">
    <source>
        <dbReference type="SAM" id="SignalP"/>
    </source>
</evidence>
<sequence>MTLGRHESEAHRRPSRPVLSRRSLLAAGAGAVVAQLASAGPAFATGTGRVPVSFAWMDGYQDPATPARLNKVGVLKAGYAAARNVLVLVPGTSAGSAYFLPLARDIVAHTRGRWQVWAVERRENQLEDHSMLDQAKLGKASHQEVFDHYLGWLVDPAITEHYQPVADATVPYARGWGMKVTVGDLHRVVRAAGRHGRRVVLGGH</sequence>
<accession>A0ABW2JRJ0</accession>
<evidence type="ECO:0008006" key="4">
    <source>
        <dbReference type="Google" id="ProtNLM"/>
    </source>
</evidence>
<dbReference type="RefSeq" id="WP_381835985.1">
    <property type="nucleotide sequence ID" value="NZ_JBHTCF010000014.1"/>
</dbReference>
<keyword evidence="1" id="KW-0732">Signal</keyword>
<keyword evidence="3" id="KW-1185">Reference proteome</keyword>
<organism evidence="2 3">
    <name type="scientific">Streptomyces monticola</name>
    <dbReference type="NCBI Taxonomy" id="2666263"/>
    <lineage>
        <taxon>Bacteria</taxon>
        <taxon>Bacillati</taxon>
        <taxon>Actinomycetota</taxon>
        <taxon>Actinomycetes</taxon>
        <taxon>Kitasatosporales</taxon>
        <taxon>Streptomycetaceae</taxon>
        <taxon>Streptomyces</taxon>
    </lineage>
</organism>
<dbReference type="EMBL" id="JBHTCF010000014">
    <property type="protein sequence ID" value="MFC7308210.1"/>
    <property type="molecule type" value="Genomic_DNA"/>
</dbReference>
<gene>
    <name evidence="2" type="ORF">ACFQVC_28805</name>
</gene>
<feature type="signal peptide" evidence="1">
    <location>
        <begin position="1"/>
        <end position="44"/>
    </location>
</feature>
<feature type="chain" id="PRO_5046950910" description="Alpha/beta hydrolase" evidence="1">
    <location>
        <begin position="45"/>
        <end position="204"/>
    </location>
</feature>
<name>A0ABW2JRJ0_9ACTN</name>
<comment type="caution">
    <text evidence="2">The sequence shown here is derived from an EMBL/GenBank/DDBJ whole genome shotgun (WGS) entry which is preliminary data.</text>
</comment>
<evidence type="ECO:0000313" key="2">
    <source>
        <dbReference type="EMBL" id="MFC7308210.1"/>
    </source>
</evidence>
<dbReference type="Proteomes" id="UP001596523">
    <property type="component" value="Unassembled WGS sequence"/>
</dbReference>
<dbReference type="InterPro" id="IPR006311">
    <property type="entry name" value="TAT_signal"/>
</dbReference>
<proteinExistence type="predicted"/>